<protein>
    <recommendedName>
        <fullName evidence="3">B box-type domain-containing protein</fullName>
    </recommendedName>
</protein>
<dbReference type="OrthoDB" id="6134495at2759"/>
<dbReference type="PROSITE" id="PS50119">
    <property type="entry name" value="ZF_BBOX"/>
    <property type="match status" value="1"/>
</dbReference>
<keyword evidence="1" id="KW-0863">Zinc-finger</keyword>
<dbReference type="GO" id="GO:0061630">
    <property type="term" value="F:ubiquitin protein ligase activity"/>
    <property type="evidence" value="ECO:0007669"/>
    <property type="project" value="TreeGrafter"/>
</dbReference>
<dbReference type="AlphaFoldDB" id="A0A8S3UA72"/>
<dbReference type="InterPro" id="IPR047153">
    <property type="entry name" value="TRIM45/56/19-like"/>
</dbReference>
<dbReference type="GO" id="GO:0008270">
    <property type="term" value="F:zinc ion binding"/>
    <property type="evidence" value="ECO:0007669"/>
    <property type="project" value="UniProtKB-KW"/>
</dbReference>
<evidence type="ECO:0000259" key="3">
    <source>
        <dbReference type="PROSITE" id="PS50119"/>
    </source>
</evidence>
<gene>
    <name evidence="4" type="ORF">MEDL_52736</name>
</gene>
<evidence type="ECO:0000313" key="4">
    <source>
        <dbReference type="EMBL" id="CAG2240439.1"/>
    </source>
</evidence>
<dbReference type="PANTHER" id="PTHR25462:SF296">
    <property type="entry name" value="MEIOTIC P26, ISOFORM F"/>
    <property type="match status" value="1"/>
</dbReference>
<dbReference type="Proteomes" id="UP000683360">
    <property type="component" value="Unassembled WGS sequence"/>
</dbReference>
<dbReference type="PANTHER" id="PTHR25462">
    <property type="entry name" value="BONUS, ISOFORM C-RELATED"/>
    <property type="match status" value="1"/>
</dbReference>
<dbReference type="Gene3D" id="3.30.160.60">
    <property type="entry name" value="Classic Zinc Finger"/>
    <property type="match status" value="1"/>
</dbReference>
<name>A0A8S3UA72_MYTED</name>
<feature type="domain" description="B box-type" evidence="3">
    <location>
        <begin position="11"/>
        <end position="58"/>
    </location>
</feature>
<evidence type="ECO:0000313" key="5">
    <source>
        <dbReference type="Proteomes" id="UP000683360"/>
    </source>
</evidence>
<keyword evidence="1" id="KW-0479">Metal-binding</keyword>
<evidence type="ECO:0000256" key="1">
    <source>
        <dbReference type="PROSITE-ProRule" id="PRU00024"/>
    </source>
</evidence>
<reference evidence="4" key="1">
    <citation type="submission" date="2021-03" db="EMBL/GenBank/DDBJ databases">
        <authorList>
            <person name="Bekaert M."/>
        </authorList>
    </citation>
    <scope>NUCLEOTIDE SEQUENCE</scope>
</reference>
<accession>A0A8S3UA72</accession>
<organism evidence="4 5">
    <name type="scientific">Mytilus edulis</name>
    <name type="common">Blue mussel</name>
    <dbReference type="NCBI Taxonomy" id="6550"/>
    <lineage>
        <taxon>Eukaryota</taxon>
        <taxon>Metazoa</taxon>
        <taxon>Spiralia</taxon>
        <taxon>Lophotrochozoa</taxon>
        <taxon>Mollusca</taxon>
        <taxon>Bivalvia</taxon>
        <taxon>Autobranchia</taxon>
        <taxon>Pteriomorphia</taxon>
        <taxon>Mytilida</taxon>
        <taxon>Mytiloidea</taxon>
        <taxon>Mytilidae</taxon>
        <taxon>Mytilinae</taxon>
        <taxon>Mytilus</taxon>
    </lineage>
</organism>
<keyword evidence="2" id="KW-0175">Coiled coil</keyword>
<evidence type="ECO:0000256" key="2">
    <source>
        <dbReference type="SAM" id="Coils"/>
    </source>
</evidence>
<keyword evidence="5" id="KW-1185">Reference proteome</keyword>
<comment type="caution">
    <text evidence="4">The sequence shown here is derived from an EMBL/GenBank/DDBJ whole genome shotgun (WGS) entry which is preliminary data.</text>
</comment>
<sequence>MNPDLSGFQDSKCGPCQVRERDSSPQYWCMSCEEGLCEECYGHHKAIKLSRNHSVVPIETFETLRSFISSFQTECHIHDSPLELYCPSHETPCCAKCTAMNHARCLGITLFHTFVSDLKTSEKMVNLDKSIGITLENIDELIENRGNNLEQLEINSNNESKVSGIRKEIDEILNALEIKLLSKFQTSLENQKTEIQRVMSELKEKRKAIVDYRNNLTHLKLSGTDTQVFHGMKQIGDVILDESNALNSMLKTQAMKETDVEIEKKDTMKDIISGVLDVIVRKMDSKVILKEMKNETTCQIVKGLTNTKFSREASCI</sequence>
<keyword evidence="1" id="KW-0862">Zinc</keyword>
<feature type="coiled-coil region" evidence="2">
    <location>
        <begin position="181"/>
        <end position="215"/>
    </location>
</feature>
<dbReference type="InterPro" id="IPR000315">
    <property type="entry name" value="Znf_B-box"/>
</dbReference>
<proteinExistence type="predicted"/>
<dbReference type="EMBL" id="CAJPWZ010002559">
    <property type="protein sequence ID" value="CAG2240439.1"/>
    <property type="molecule type" value="Genomic_DNA"/>
</dbReference>
<dbReference type="SUPFAM" id="SSF57845">
    <property type="entry name" value="B-box zinc-binding domain"/>
    <property type="match status" value="1"/>
</dbReference>